<dbReference type="Proteomes" id="UP000627464">
    <property type="component" value="Unassembled WGS sequence"/>
</dbReference>
<sequence>MVCIGNPGKSVGYDGEFIISIIGPDDGMLFCIRHSHFLTEIFHELSDCSVTIFLLSFDSTSNDSIMNHQKRGDLWDFGEC</sequence>
<evidence type="ECO:0000313" key="1">
    <source>
        <dbReference type="EMBL" id="GGA47926.1"/>
    </source>
</evidence>
<gene>
    <name evidence="1" type="ORF">GCM10011328_23830</name>
</gene>
<evidence type="ECO:0000313" key="2">
    <source>
        <dbReference type="Proteomes" id="UP000627464"/>
    </source>
</evidence>
<keyword evidence="2" id="KW-1185">Reference proteome</keyword>
<reference evidence="2" key="1">
    <citation type="journal article" date="2019" name="Int. J. Syst. Evol. Microbiol.">
        <title>The Global Catalogue of Microorganisms (GCM) 10K type strain sequencing project: providing services to taxonomists for standard genome sequencing and annotation.</title>
        <authorList>
            <consortium name="The Broad Institute Genomics Platform"/>
            <consortium name="The Broad Institute Genome Sequencing Center for Infectious Disease"/>
            <person name="Wu L."/>
            <person name="Ma J."/>
        </authorList>
    </citation>
    <scope>NUCLEOTIDE SEQUENCE [LARGE SCALE GENOMIC DNA]</scope>
    <source>
        <strain evidence="2">CGMCC 1.12806</strain>
    </source>
</reference>
<comment type="caution">
    <text evidence="1">The sequence shown here is derived from an EMBL/GenBank/DDBJ whole genome shotgun (WGS) entry which is preliminary data.</text>
</comment>
<protein>
    <submittedName>
        <fullName evidence="1">Uncharacterized protein</fullName>
    </submittedName>
</protein>
<dbReference type="EMBL" id="BMFZ01000006">
    <property type="protein sequence ID" value="GGA47926.1"/>
    <property type="molecule type" value="Genomic_DNA"/>
</dbReference>
<organism evidence="1 2">
    <name type="scientific">Hafnia psychrotolerans</name>
    <dbReference type="NCBI Taxonomy" id="1477018"/>
    <lineage>
        <taxon>Bacteria</taxon>
        <taxon>Pseudomonadati</taxon>
        <taxon>Pseudomonadota</taxon>
        <taxon>Gammaproteobacteria</taxon>
        <taxon>Enterobacterales</taxon>
        <taxon>Hafniaceae</taxon>
        <taxon>Hafnia</taxon>
    </lineage>
</organism>
<accession>A0ABQ1GPH9</accession>
<name>A0ABQ1GPH9_9GAMM</name>
<proteinExistence type="predicted"/>